<evidence type="ECO:0000313" key="1">
    <source>
        <dbReference type="EMBL" id="MFM0108928.1"/>
    </source>
</evidence>
<accession>A0ACC7NR58</accession>
<dbReference type="Proteomes" id="UP001629235">
    <property type="component" value="Unassembled WGS sequence"/>
</dbReference>
<reference evidence="1 2" key="1">
    <citation type="journal article" date="2024" name="Chem. Sci.">
        <title>Discovery of megapolipeptins by genome mining of a Burkholderiales bacteria collection.</title>
        <authorList>
            <person name="Paulo B.S."/>
            <person name="Recchia M.J.J."/>
            <person name="Lee S."/>
            <person name="Fergusson C.H."/>
            <person name="Romanowski S.B."/>
            <person name="Hernandez A."/>
            <person name="Krull N."/>
            <person name="Liu D.Y."/>
            <person name="Cavanagh H."/>
            <person name="Bos A."/>
            <person name="Gray C.A."/>
            <person name="Murphy B.T."/>
            <person name="Linington R.G."/>
            <person name="Eustaquio A.S."/>
        </authorList>
    </citation>
    <scope>NUCLEOTIDE SEQUENCE [LARGE SCALE GENOMIC DNA]</scope>
    <source>
        <strain evidence="1 2">RL18-126-BIB-B</strain>
    </source>
</reference>
<protein>
    <submittedName>
        <fullName evidence="1">Patatin-like phospholipase family protein</fullName>
    </submittedName>
</protein>
<evidence type="ECO:0000313" key="2">
    <source>
        <dbReference type="Proteomes" id="UP001629235"/>
    </source>
</evidence>
<proteinExistence type="predicted"/>
<keyword evidence="2" id="KW-1185">Reference proteome</keyword>
<organism evidence="1 2">
    <name type="scientific">Paraburkholderia rhynchosiae</name>
    <dbReference type="NCBI Taxonomy" id="487049"/>
    <lineage>
        <taxon>Bacteria</taxon>
        <taxon>Pseudomonadati</taxon>
        <taxon>Pseudomonadota</taxon>
        <taxon>Betaproteobacteria</taxon>
        <taxon>Burkholderiales</taxon>
        <taxon>Burkholderiaceae</taxon>
        <taxon>Paraburkholderia</taxon>
    </lineage>
</organism>
<dbReference type="EMBL" id="JAQQDW010000150">
    <property type="protein sequence ID" value="MFM0108928.1"/>
    <property type="molecule type" value="Genomic_DNA"/>
</dbReference>
<sequence>MATTNGSASPDTTRAIALALQGGGGLGAYHIGAYEALAEAHLLPDWVCGTSIGAFNAAVIAGNRPEDRIKRLAGFWDAISRPDVFLPEDATALRYLHNVVSYADAVVFGQPDFFTPRNPFTLFLPDAPSQDVSFYDTTPMLATLQRFATFPVARDAAVRLSLGVTDVESGTARYFDSKRESIGPSHVLASGSLPPGFPATSIDGRLYWDGACVSNTPLDEIVARSGHAHLIVFMIDLWSLAGKAPRNMNEVLWRAKQIHYASRSRYHLDTAVACARLRHAAHQLRTRDEAASAAPKDPAFQRLDIVHVVYRPGPDQVPGSDAEFSRESIAERRAAGYADLKAAISRKPWLTEKSQAHLGVVVHRVENGLVTTEAAGAAQEAPAPAEADQS</sequence>
<gene>
    <name evidence="1" type="ORF">PQR01_37470</name>
</gene>
<comment type="caution">
    <text evidence="1">The sequence shown here is derived from an EMBL/GenBank/DDBJ whole genome shotgun (WGS) entry which is preliminary data.</text>
</comment>
<name>A0ACC7NR58_9BURK</name>